<evidence type="ECO:0000313" key="2">
    <source>
        <dbReference type="Proteomes" id="UP000830375"/>
    </source>
</evidence>
<proteinExistence type="predicted"/>
<dbReference type="Proteomes" id="UP000830375">
    <property type="component" value="Unassembled WGS sequence"/>
</dbReference>
<sequence length="64" mass="6922">MSSNLGCAIGPKSTSHLLHWITETISLSYETCGVALLLRVRAHSTSSVVSSKALARVALLHFIW</sequence>
<reference evidence="1 2" key="1">
    <citation type="submission" date="2022-01" db="EMBL/GenBank/DDBJ databases">
        <title>A high-quality chromosome-level genome assembly of rohu carp, Labeo rohita.</title>
        <authorList>
            <person name="Arick M.A. II"/>
            <person name="Hsu C.-Y."/>
            <person name="Magbanua Z."/>
            <person name="Pechanova O."/>
            <person name="Grover C."/>
            <person name="Miller E."/>
            <person name="Thrash A."/>
            <person name="Ezzel L."/>
            <person name="Alam S."/>
            <person name="Benzie J."/>
            <person name="Hamilton M."/>
            <person name="Karsi A."/>
            <person name="Lawrence M.L."/>
            <person name="Peterson D.G."/>
        </authorList>
    </citation>
    <scope>NUCLEOTIDE SEQUENCE [LARGE SCALE GENOMIC DNA]</scope>
    <source>
        <strain evidence="2">BAU-BD-2019</strain>
        <tissue evidence="1">Blood</tissue>
    </source>
</reference>
<keyword evidence="2" id="KW-1185">Reference proteome</keyword>
<protein>
    <submittedName>
        <fullName evidence="1">Origin recognition complex subunit 1</fullName>
    </submittedName>
</protein>
<gene>
    <name evidence="1" type="ORF">H4Q32_008719</name>
</gene>
<evidence type="ECO:0000313" key="1">
    <source>
        <dbReference type="EMBL" id="KAI2657404.1"/>
    </source>
</evidence>
<name>A0ABQ8M3Z7_LABRO</name>
<accession>A0ABQ8M3Z7</accession>
<dbReference type="EMBL" id="JACTAM010000013">
    <property type="protein sequence ID" value="KAI2657404.1"/>
    <property type="molecule type" value="Genomic_DNA"/>
</dbReference>
<comment type="caution">
    <text evidence="1">The sequence shown here is derived from an EMBL/GenBank/DDBJ whole genome shotgun (WGS) entry which is preliminary data.</text>
</comment>
<organism evidence="1 2">
    <name type="scientific">Labeo rohita</name>
    <name type="common">Indian major carp</name>
    <name type="synonym">Cyprinus rohita</name>
    <dbReference type="NCBI Taxonomy" id="84645"/>
    <lineage>
        <taxon>Eukaryota</taxon>
        <taxon>Metazoa</taxon>
        <taxon>Chordata</taxon>
        <taxon>Craniata</taxon>
        <taxon>Vertebrata</taxon>
        <taxon>Euteleostomi</taxon>
        <taxon>Actinopterygii</taxon>
        <taxon>Neopterygii</taxon>
        <taxon>Teleostei</taxon>
        <taxon>Ostariophysi</taxon>
        <taxon>Cypriniformes</taxon>
        <taxon>Cyprinidae</taxon>
        <taxon>Labeoninae</taxon>
        <taxon>Labeonini</taxon>
        <taxon>Labeo</taxon>
    </lineage>
</organism>